<comment type="caution">
    <text evidence="1">The sequence shown here is derived from an EMBL/GenBank/DDBJ whole genome shotgun (WGS) entry which is preliminary data.</text>
</comment>
<evidence type="ECO:0000313" key="2">
    <source>
        <dbReference type="Proteomes" id="UP000814033"/>
    </source>
</evidence>
<reference evidence="1" key="1">
    <citation type="submission" date="2021-02" db="EMBL/GenBank/DDBJ databases">
        <authorList>
            <consortium name="DOE Joint Genome Institute"/>
            <person name="Ahrendt S."/>
            <person name="Looney B.P."/>
            <person name="Miyauchi S."/>
            <person name="Morin E."/>
            <person name="Drula E."/>
            <person name="Courty P.E."/>
            <person name="Chicoki N."/>
            <person name="Fauchery L."/>
            <person name="Kohler A."/>
            <person name="Kuo A."/>
            <person name="Labutti K."/>
            <person name="Pangilinan J."/>
            <person name="Lipzen A."/>
            <person name="Riley R."/>
            <person name="Andreopoulos W."/>
            <person name="He G."/>
            <person name="Johnson J."/>
            <person name="Barry K.W."/>
            <person name="Grigoriev I.V."/>
            <person name="Nagy L."/>
            <person name="Hibbett D."/>
            <person name="Henrissat B."/>
            <person name="Matheny P.B."/>
            <person name="Labbe J."/>
            <person name="Martin F."/>
        </authorList>
    </citation>
    <scope>NUCLEOTIDE SEQUENCE</scope>
    <source>
        <strain evidence="1">FP105234-sp</strain>
    </source>
</reference>
<protein>
    <submittedName>
        <fullName evidence="1">Uncharacterized protein</fullName>
    </submittedName>
</protein>
<dbReference type="EMBL" id="MU275962">
    <property type="protein sequence ID" value="KAI0045078.1"/>
    <property type="molecule type" value="Genomic_DNA"/>
</dbReference>
<organism evidence="1 2">
    <name type="scientific">Auriscalpium vulgare</name>
    <dbReference type="NCBI Taxonomy" id="40419"/>
    <lineage>
        <taxon>Eukaryota</taxon>
        <taxon>Fungi</taxon>
        <taxon>Dikarya</taxon>
        <taxon>Basidiomycota</taxon>
        <taxon>Agaricomycotina</taxon>
        <taxon>Agaricomycetes</taxon>
        <taxon>Russulales</taxon>
        <taxon>Auriscalpiaceae</taxon>
        <taxon>Auriscalpium</taxon>
    </lineage>
</organism>
<reference evidence="1" key="2">
    <citation type="journal article" date="2022" name="New Phytol.">
        <title>Evolutionary transition to the ectomycorrhizal habit in the genomes of a hyperdiverse lineage of mushroom-forming fungi.</title>
        <authorList>
            <person name="Looney B."/>
            <person name="Miyauchi S."/>
            <person name="Morin E."/>
            <person name="Drula E."/>
            <person name="Courty P.E."/>
            <person name="Kohler A."/>
            <person name="Kuo A."/>
            <person name="LaButti K."/>
            <person name="Pangilinan J."/>
            <person name="Lipzen A."/>
            <person name="Riley R."/>
            <person name="Andreopoulos W."/>
            <person name="He G."/>
            <person name="Johnson J."/>
            <person name="Nolan M."/>
            <person name="Tritt A."/>
            <person name="Barry K.W."/>
            <person name="Grigoriev I.V."/>
            <person name="Nagy L.G."/>
            <person name="Hibbett D."/>
            <person name="Henrissat B."/>
            <person name="Matheny P.B."/>
            <person name="Labbe J."/>
            <person name="Martin F.M."/>
        </authorList>
    </citation>
    <scope>NUCLEOTIDE SEQUENCE</scope>
    <source>
        <strain evidence="1">FP105234-sp</strain>
    </source>
</reference>
<name>A0ACB8RLU0_9AGAM</name>
<evidence type="ECO:0000313" key="1">
    <source>
        <dbReference type="EMBL" id="KAI0045078.1"/>
    </source>
</evidence>
<keyword evidence="2" id="KW-1185">Reference proteome</keyword>
<gene>
    <name evidence="1" type="ORF">FA95DRAFT_1608004</name>
</gene>
<proteinExistence type="predicted"/>
<sequence>MFTSKRRSVGDESREKWGLLADSILGGGEDSEQGRDKSQSYRPRILRKPIALTGISILVLLGVAILVLEHVVNDVVSGLVWTPGGVSSTTDGHRWEHYLSSLPTFIMVLISAAVYGFIMALHNALKGLEPYRRLSQGNASADESLLLDYISMPSIHSTYIAIKNGHFIVATSGVAALLALSLSPLASTSIGILPDYDALIPAYSAVNSLASIFLTGAPLPPYVTESWAFPSFDLEETGPAGISNSTIYVPNYPGLISRANCEDTVIKFQDASAWANAVGKSSGRISVVSVAYYGLPFVDAGLTQWPTIDSMDEHYYAFITSISSPLTETKPKDDAAVFPNMSTIVCYPTVELQHVQVSFDAATRTVYADSIVPIGVPGPTDLFNGTSAAFNAINFGDDIKEASGITVQEQSYALLVAIKSVIYEASNFLGHLREMASALPGGLSEAFASDAHYKIVSSVYETYLSLVAQSTYFNSSFPNSTSTPATSTISVNKLFVSKMSAVIMCSVLMVLAVLALAALIVHHRTFSLHLRADPGTMAGKAMMLAGGSDVARLLADPEMTRREMKSTLREHRWALVGGKVCVVNEVEDFMPRSALKEESEEEE</sequence>
<dbReference type="Proteomes" id="UP000814033">
    <property type="component" value="Unassembled WGS sequence"/>
</dbReference>
<accession>A0ACB8RLU0</accession>